<organism evidence="3">
    <name type="scientific">hydrothermal vent metagenome</name>
    <dbReference type="NCBI Taxonomy" id="652676"/>
    <lineage>
        <taxon>unclassified sequences</taxon>
        <taxon>metagenomes</taxon>
        <taxon>ecological metagenomes</taxon>
    </lineage>
</organism>
<keyword evidence="1" id="KW-0677">Repeat</keyword>
<evidence type="ECO:0000313" key="3">
    <source>
        <dbReference type="EMBL" id="CUV01673.1"/>
    </source>
</evidence>
<gene>
    <name evidence="3" type="ORF">MGWOODY_Clf2554</name>
</gene>
<dbReference type="SUPFAM" id="SSF48452">
    <property type="entry name" value="TPR-like"/>
    <property type="match status" value="1"/>
</dbReference>
<dbReference type="Gene3D" id="1.25.40.10">
    <property type="entry name" value="Tetratricopeptide repeat domain"/>
    <property type="match status" value="1"/>
</dbReference>
<dbReference type="PANTHER" id="PTHR44858:SF1">
    <property type="entry name" value="UDP-N-ACETYLGLUCOSAMINE--PEPTIDE N-ACETYLGLUCOSAMINYLTRANSFERASE SPINDLY-RELATED"/>
    <property type="match status" value="1"/>
</dbReference>
<dbReference type="InterPro" id="IPR011990">
    <property type="entry name" value="TPR-like_helical_dom_sf"/>
</dbReference>
<proteinExistence type="predicted"/>
<dbReference type="AlphaFoldDB" id="A0A170Q9H2"/>
<dbReference type="PANTHER" id="PTHR44858">
    <property type="entry name" value="TETRATRICOPEPTIDE REPEAT PROTEIN 6"/>
    <property type="match status" value="1"/>
</dbReference>
<dbReference type="SMART" id="SM00028">
    <property type="entry name" value="TPR"/>
    <property type="match status" value="2"/>
</dbReference>
<accession>A0A170Q9H2</accession>
<evidence type="ECO:0000256" key="2">
    <source>
        <dbReference type="ARBA" id="ARBA00022803"/>
    </source>
</evidence>
<dbReference type="Pfam" id="PF13414">
    <property type="entry name" value="TPR_11"/>
    <property type="match status" value="1"/>
</dbReference>
<keyword evidence="2" id="KW-0802">TPR repeat</keyword>
<dbReference type="InterPro" id="IPR050498">
    <property type="entry name" value="Ycf3"/>
</dbReference>
<dbReference type="InterPro" id="IPR019734">
    <property type="entry name" value="TPR_rpt"/>
</dbReference>
<dbReference type="PROSITE" id="PS50005">
    <property type="entry name" value="TPR"/>
    <property type="match status" value="2"/>
</dbReference>
<protein>
    <submittedName>
        <fullName evidence="3">TPR domain protein</fullName>
    </submittedName>
</protein>
<dbReference type="EMBL" id="FAXA01000116">
    <property type="protein sequence ID" value="CUV01673.1"/>
    <property type="molecule type" value="Genomic_DNA"/>
</dbReference>
<sequence>MAFERRHIEEPTDAAGFIDRGNRYSRNGVYHKAIDDYTKAIELEPGSADAFYNRGCSWYEVDKLDDSIADLTRAIELDPLADHYYGQRALVYIFNDQPDLAQADEEVCQDLRIRAQEG</sequence>
<evidence type="ECO:0000256" key="1">
    <source>
        <dbReference type="ARBA" id="ARBA00022737"/>
    </source>
</evidence>
<reference evidence="3" key="1">
    <citation type="submission" date="2015-10" db="EMBL/GenBank/DDBJ databases">
        <authorList>
            <person name="Gilbert D.G."/>
        </authorList>
    </citation>
    <scope>NUCLEOTIDE SEQUENCE</scope>
</reference>
<name>A0A170Q9H2_9ZZZZ</name>